<name>A0A6G1G927_9PEZI</name>
<comment type="catalytic activity">
    <reaction evidence="9">
        <text>2 L-dopa + O2 = 2 L-dopaquinone + 2 H2O</text>
        <dbReference type="Rhea" id="RHEA:34287"/>
        <dbReference type="ChEBI" id="CHEBI:15377"/>
        <dbReference type="ChEBI" id="CHEBI:15379"/>
        <dbReference type="ChEBI" id="CHEBI:57504"/>
        <dbReference type="ChEBI" id="CHEBI:57924"/>
        <dbReference type="EC" id="1.14.18.1"/>
    </reaction>
</comment>
<dbReference type="InterPro" id="IPR041640">
    <property type="entry name" value="Tyrosinase_C"/>
</dbReference>
<dbReference type="PANTHER" id="PTHR11474:SF76">
    <property type="entry name" value="SHKT DOMAIN-CONTAINING PROTEIN"/>
    <property type="match status" value="1"/>
</dbReference>
<gene>
    <name evidence="13 15" type="ORF">P152DRAFT_456846</name>
</gene>
<dbReference type="EMBL" id="ML975153">
    <property type="protein sequence ID" value="KAF1814577.1"/>
    <property type="molecule type" value="Genomic_DNA"/>
</dbReference>
<dbReference type="AlphaFoldDB" id="A0A6G1G927"/>
<dbReference type="PANTHER" id="PTHR11474">
    <property type="entry name" value="TYROSINASE FAMILY MEMBER"/>
    <property type="match status" value="1"/>
</dbReference>
<dbReference type="Pfam" id="PF00264">
    <property type="entry name" value="Tyrosinase"/>
    <property type="match status" value="1"/>
</dbReference>
<keyword evidence="4" id="KW-0479">Metal-binding</keyword>
<dbReference type="InterPro" id="IPR002227">
    <property type="entry name" value="Tyrosinase_Cu-bd"/>
</dbReference>
<dbReference type="InterPro" id="IPR050316">
    <property type="entry name" value="Tyrosinase/Hemocyanin"/>
</dbReference>
<evidence type="ECO:0000256" key="9">
    <source>
        <dbReference type="ARBA" id="ARBA00048233"/>
    </source>
</evidence>
<comment type="cofactor">
    <cofactor evidence="1">
        <name>Cu(2+)</name>
        <dbReference type="ChEBI" id="CHEBI:29036"/>
    </cofactor>
</comment>
<keyword evidence="8" id="KW-0470">Melanin biosynthesis</keyword>
<evidence type="ECO:0000256" key="8">
    <source>
        <dbReference type="ARBA" id="ARBA00023101"/>
    </source>
</evidence>
<keyword evidence="6" id="KW-0186">Copper</keyword>
<feature type="region of interest" description="Disordered" evidence="11">
    <location>
        <begin position="422"/>
        <end position="469"/>
    </location>
</feature>
<evidence type="ECO:0000256" key="5">
    <source>
        <dbReference type="ARBA" id="ARBA00023002"/>
    </source>
</evidence>
<evidence type="ECO:0000256" key="4">
    <source>
        <dbReference type="ARBA" id="ARBA00022723"/>
    </source>
</evidence>
<dbReference type="Proteomes" id="UP000504638">
    <property type="component" value="Unplaced"/>
</dbReference>
<evidence type="ECO:0000256" key="6">
    <source>
        <dbReference type="ARBA" id="ARBA00023008"/>
    </source>
</evidence>
<proteinExistence type="inferred from homology"/>
<protein>
    <recommendedName>
        <fullName evidence="3">tyrosinase</fullName>
        <ecNumber evidence="3">1.14.18.1</ecNumber>
    </recommendedName>
</protein>
<keyword evidence="5" id="KW-0560">Oxidoreductase</keyword>
<comment type="catalytic activity">
    <reaction evidence="10">
        <text>L-tyrosine + O2 = L-dopaquinone + H2O</text>
        <dbReference type="Rhea" id="RHEA:18117"/>
        <dbReference type="ChEBI" id="CHEBI:15377"/>
        <dbReference type="ChEBI" id="CHEBI:15379"/>
        <dbReference type="ChEBI" id="CHEBI:57924"/>
        <dbReference type="ChEBI" id="CHEBI:58315"/>
        <dbReference type="EC" id="1.14.18.1"/>
    </reaction>
</comment>
<evidence type="ECO:0000256" key="7">
    <source>
        <dbReference type="ARBA" id="ARBA00023033"/>
    </source>
</evidence>
<evidence type="ECO:0000256" key="2">
    <source>
        <dbReference type="ARBA" id="ARBA00009928"/>
    </source>
</evidence>
<dbReference type="GO" id="GO:0042438">
    <property type="term" value="P:melanin biosynthetic process"/>
    <property type="evidence" value="ECO:0007669"/>
    <property type="project" value="UniProtKB-KW"/>
</dbReference>
<dbReference type="EC" id="1.14.18.1" evidence="3"/>
<dbReference type="Gene3D" id="2.60.310.20">
    <property type="match status" value="1"/>
</dbReference>
<reference evidence="15" key="2">
    <citation type="submission" date="2020-04" db="EMBL/GenBank/DDBJ databases">
        <authorList>
            <consortium name="NCBI Genome Project"/>
        </authorList>
    </citation>
    <scope>NUCLEOTIDE SEQUENCE</scope>
    <source>
        <strain evidence="15">CBS 781.70</strain>
    </source>
</reference>
<feature type="domain" description="Tyrosinase copper-binding" evidence="12">
    <location>
        <begin position="222"/>
        <end position="233"/>
    </location>
</feature>
<evidence type="ECO:0000256" key="11">
    <source>
        <dbReference type="SAM" id="MobiDB-lite"/>
    </source>
</evidence>
<dbReference type="RefSeq" id="XP_033536208.1">
    <property type="nucleotide sequence ID" value="XM_033679099.1"/>
</dbReference>
<evidence type="ECO:0000256" key="3">
    <source>
        <dbReference type="ARBA" id="ARBA00011906"/>
    </source>
</evidence>
<dbReference type="Gene3D" id="1.10.1280.10">
    <property type="entry name" value="Di-copper center containing domain from catechol oxidase"/>
    <property type="match status" value="1"/>
</dbReference>
<keyword evidence="14" id="KW-1185">Reference proteome</keyword>
<reference evidence="15" key="3">
    <citation type="submission" date="2025-04" db="UniProtKB">
        <authorList>
            <consortium name="RefSeq"/>
        </authorList>
    </citation>
    <scope>IDENTIFICATION</scope>
    <source>
        <strain evidence="15">CBS 781.70</strain>
    </source>
</reference>
<dbReference type="Pfam" id="PF18132">
    <property type="entry name" value="Tyrosinase_C"/>
    <property type="match status" value="1"/>
</dbReference>
<feature type="compositionally biased region" description="Basic and acidic residues" evidence="11">
    <location>
        <begin position="459"/>
        <end position="469"/>
    </location>
</feature>
<evidence type="ECO:0000313" key="15">
    <source>
        <dbReference type="RefSeq" id="XP_033536208.1"/>
    </source>
</evidence>
<dbReference type="PRINTS" id="PR00092">
    <property type="entry name" value="TYROSINASE"/>
</dbReference>
<organism evidence="13">
    <name type="scientific">Eremomyces bilateralis CBS 781.70</name>
    <dbReference type="NCBI Taxonomy" id="1392243"/>
    <lineage>
        <taxon>Eukaryota</taxon>
        <taxon>Fungi</taxon>
        <taxon>Dikarya</taxon>
        <taxon>Ascomycota</taxon>
        <taxon>Pezizomycotina</taxon>
        <taxon>Dothideomycetes</taxon>
        <taxon>Dothideomycetes incertae sedis</taxon>
        <taxon>Eremomycetales</taxon>
        <taxon>Eremomycetaceae</taxon>
        <taxon>Eremomyces</taxon>
    </lineage>
</organism>
<dbReference type="InterPro" id="IPR008922">
    <property type="entry name" value="Di-copper_centre_dom_sf"/>
</dbReference>
<feature type="compositionally biased region" description="Low complexity" evidence="11">
    <location>
        <begin position="422"/>
        <end position="438"/>
    </location>
</feature>
<accession>A0A6G1G927</accession>
<comment type="similarity">
    <text evidence="2">Belongs to the tyrosinase family.</text>
</comment>
<dbReference type="GO" id="GO:0046872">
    <property type="term" value="F:metal ion binding"/>
    <property type="evidence" value="ECO:0007669"/>
    <property type="project" value="UniProtKB-KW"/>
</dbReference>
<dbReference type="GO" id="GO:0004503">
    <property type="term" value="F:tyrosinase activity"/>
    <property type="evidence" value="ECO:0007669"/>
    <property type="project" value="UniProtKB-EC"/>
</dbReference>
<evidence type="ECO:0000256" key="10">
    <source>
        <dbReference type="ARBA" id="ARBA00048881"/>
    </source>
</evidence>
<evidence type="ECO:0000256" key="1">
    <source>
        <dbReference type="ARBA" id="ARBA00001973"/>
    </source>
</evidence>
<keyword evidence="7" id="KW-0503">Monooxygenase</keyword>
<sequence length="646" mass="71453">MFPTWHRAYLLLFEQRVYELMLRVIERYPSSRQPQLRQAADTWRLPFWDTASARVPDICINVEIDVDGPGGRQRVLNPMHEYHLTQNQTFASGRVNTPNEPSRSVRYDQTRATSRCPRGQENWIDGVQNVDLINSYLSLNDKDGNPNTRDTTMKEDVYRLLTYPAAVSYHIFATTQVISAIPRPAGYLSLESVHNVVHVWTGGDGQFGNPGHMASPSVAAFDPIFWMHHNNVDRLLALWQELNPTAWFDNNPRIRERGTDGLEPFNKDSNYTLITSNDVRYCTRLGYTYPELQPWLPEYQRSGRFNQQLYLDAIRSKINGLYGPLRQRVLGLDQTRPLQPPIQRALAAAASTITPVPIAVGADLSALASEPAVAETVARAVSASDPTLQGENVTSAESAAQAMPIAVASIATAERGITQAPISARSTATTAAPAMPASVPRSAPPLTATENAGGVPEDPEARGTEEHDHSFIEMPDYIVNVRYSRLELDRGAQYIVKIYIGESGSTAVVPAYVGCVVTFSSPLPEDEEEPHCENCRRQLTEGSLATGQVPITEAILDHIEDSGTPLDAIDPKAVDEYLTDRLTWKVIRITGEEVPLESLPSLKVSLAVGTVKYYADGCSLPEYTDYQNATQVTQGKQCGLTHDDTF</sequence>
<evidence type="ECO:0000313" key="13">
    <source>
        <dbReference type="EMBL" id="KAF1814577.1"/>
    </source>
</evidence>
<dbReference type="OrthoDB" id="3800131at2759"/>
<dbReference type="PROSITE" id="PS00498">
    <property type="entry name" value="TYROSINASE_2"/>
    <property type="match status" value="1"/>
</dbReference>
<evidence type="ECO:0000313" key="14">
    <source>
        <dbReference type="Proteomes" id="UP000504638"/>
    </source>
</evidence>
<reference evidence="13 15" key="1">
    <citation type="submission" date="2020-01" db="EMBL/GenBank/DDBJ databases">
        <authorList>
            <consortium name="DOE Joint Genome Institute"/>
            <person name="Haridas S."/>
            <person name="Albert R."/>
            <person name="Binder M."/>
            <person name="Bloem J."/>
            <person name="Labutti K."/>
            <person name="Salamov A."/>
            <person name="Andreopoulos B."/>
            <person name="Baker S.E."/>
            <person name="Barry K."/>
            <person name="Bills G."/>
            <person name="Bluhm B.H."/>
            <person name="Cannon C."/>
            <person name="Castanera R."/>
            <person name="Culley D.E."/>
            <person name="Daum C."/>
            <person name="Ezra D."/>
            <person name="Gonzalez J.B."/>
            <person name="Henrissat B."/>
            <person name="Kuo A."/>
            <person name="Liang C."/>
            <person name="Lipzen A."/>
            <person name="Lutzoni F."/>
            <person name="Magnuson J."/>
            <person name="Mondo S."/>
            <person name="Nolan M."/>
            <person name="Ohm R."/>
            <person name="Pangilinan J."/>
            <person name="Park H.-J."/>
            <person name="Ramirez L."/>
            <person name="Alfaro M."/>
            <person name="Sun H."/>
            <person name="Tritt A."/>
            <person name="Yoshinaga Y."/>
            <person name="Zwiers L.-H."/>
            <person name="Turgeon B.G."/>
            <person name="Goodwin S.B."/>
            <person name="Spatafora J.W."/>
            <person name="Crous P.W."/>
            <person name="Grigoriev I.V."/>
        </authorList>
    </citation>
    <scope>NUCLEOTIDE SEQUENCE</scope>
    <source>
        <strain evidence="13 15">CBS 781.70</strain>
    </source>
</reference>
<dbReference type="GeneID" id="54419669"/>
<feature type="region of interest" description="Disordered" evidence="11">
    <location>
        <begin position="95"/>
        <end position="119"/>
    </location>
</feature>
<dbReference type="SUPFAM" id="SSF48056">
    <property type="entry name" value="Di-copper centre-containing domain"/>
    <property type="match status" value="1"/>
</dbReference>
<evidence type="ECO:0000259" key="12">
    <source>
        <dbReference type="PROSITE" id="PS00498"/>
    </source>
</evidence>